<gene>
    <name evidence="1" type="ORF">C8D82_11783</name>
</gene>
<protein>
    <submittedName>
        <fullName evidence="1">Adenosylhomocysteinase</fullName>
    </submittedName>
</protein>
<evidence type="ECO:0000313" key="2">
    <source>
        <dbReference type="Proteomes" id="UP000245959"/>
    </source>
</evidence>
<evidence type="ECO:0000313" key="1">
    <source>
        <dbReference type="EMBL" id="PVY40364.1"/>
    </source>
</evidence>
<comment type="caution">
    <text evidence="1">The sequence shown here is derived from an EMBL/GenBank/DDBJ whole genome shotgun (WGS) entry which is preliminary data.</text>
</comment>
<name>A0A2U1AVB1_9BACT</name>
<dbReference type="Pfam" id="PF13241">
    <property type="entry name" value="NAD_binding_7"/>
    <property type="match status" value="1"/>
</dbReference>
<dbReference type="Gene3D" id="3.40.50.720">
    <property type="entry name" value="NAD(P)-binding Rossmann-like Domain"/>
    <property type="match status" value="1"/>
</dbReference>
<sequence>MKDLQTYLSGFYGAEEYPALRVQIDSWSAVRPLAGLSVLDGTPVFRNTMTKYLALLAGGAELTVVLGDGIPHDPEIARLLPEFGIPVLSGEEARRREFDVVLDCAGVNTAVKSKYGYVELTRSGMYRYRECRQPVFLADDGRIKVIETGLGTGDGFRRGMAHAGYGDFKGRRIVLFGCGKVGRGIAMYALLGGAELTVVDDASRVKPPEGAVLVDFRDREAVEAALDGVWCVVSATGRAGALAGTFDMEKLAAGNALIANMGVEDEFGPELPAERVLNRKAPLNFVLEEPTRLKYIDPTMALDNAGIPVLLAGGLPAGLVQPSPELEEKILDAVRKHGAVAPELPLMEEFL</sequence>
<organism evidence="1 2">
    <name type="scientific">Victivallis vadensis</name>
    <dbReference type="NCBI Taxonomy" id="172901"/>
    <lineage>
        <taxon>Bacteria</taxon>
        <taxon>Pseudomonadati</taxon>
        <taxon>Lentisphaerota</taxon>
        <taxon>Lentisphaeria</taxon>
        <taxon>Victivallales</taxon>
        <taxon>Victivallaceae</taxon>
        <taxon>Victivallis</taxon>
    </lineage>
</organism>
<dbReference type="EMBL" id="QEKH01000017">
    <property type="protein sequence ID" value="PVY40364.1"/>
    <property type="molecule type" value="Genomic_DNA"/>
</dbReference>
<keyword evidence="2" id="KW-1185">Reference proteome</keyword>
<dbReference type="AlphaFoldDB" id="A0A2U1AVB1"/>
<dbReference type="SUPFAM" id="SSF52283">
    <property type="entry name" value="Formate/glycerate dehydrogenase catalytic domain-like"/>
    <property type="match status" value="1"/>
</dbReference>
<reference evidence="1 2" key="1">
    <citation type="submission" date="2018-04" db="EMBL/GenBank/DDBJ databases">
        <title>Genomic Encyclopedia of Type Strains, Phase IV (KMG-IV): sequencing the most valuable type-strain genomes for metagenomic binning, comparative biology and taxonomic classification.</title>
        <authorList>
            <person name="Goeker M."/>
        </authorList>
    </citation>
    <scope>NUCLEOTIDE SEQUENCE [LARGE SCALE GENOMIC DNA]</scope>
    <source>
        <strain evidence="1 2">DSM 14823</strain>
    </source>
</reference>
<accession>A0A2U1AVB1</accession>
<dbReference type="GeneID" id="78295717"/>
<dbReference type="Proteomes" id="UP000245959">
    <property type="component" value="Unassembled WGS sequence"/>
</dbReference>
<dbReference type="SUPFAM" id="SSF51735">
    <property type="entry name" value="NAD(P)-binding Rossmann-fold domains"/>
    <property type="match status" value="1"/>
</dbReference>
<dbReference type="RefSeq" id="WP_116884415.1">
    <property type="nucleotide sequence ID" value="NZ_CALXNT010000067.1"/>
</dbReference>
<proteinExistence type="predicted"/>
<dbReference type="InterPro" id="IPR036291">
    <property type="entry name" value="NAD(P)-bd_dom_sf"/>
</dbReference>